<keyword evidence="2" id="KW-0472">Membrane</keyword>
<gene>
    <name evidence="4" type="ORF">AWC19_17380</name>
</gene>
<evidence type="ECO:0000256" key="2">
    <source>
        <dbReference type="SAM" id="Phobius"/>
    </source>
</evidence>
<sequence length="168" mass="18544">MSAIRKVEVFDRTSGRKVVRYQVVADAGIDRITGRRGRVRRQFKTEREAREELHKLTRQPSTDSPVPAMTLPQGARNDVGAEPLSAPTVTPSHRSRTSHTILALIILFIILLVALGLYAGISGRLTDQSFSRHPDRTGPLFPRRIVATELHPAPPLTRTLAMGLPVAV</sequence>
<dbReference type="Pfam" id="PF14657">
    <property type="entry name" value="Arm-DNA-bind_4"/>
    <property type="match status" value="1"/>
</dbReference>
<name>A0A1X1Z708_9MYCO</name>
<proteinExistence type="predicted"/>
<organism evidence="4 5">
    <name type="scientific">Mycobacterium palustre</name>
    <dbReference type="NCBI Taxonomy" id="153971"/>
    <lineage>
        <taxon>Bacteria</taxon>
        <taxon>Bacillati</taxon>
        <taxon>Actinomycetota</taxon>
        <taxon>Actinomycetes</taxon>
        <taxon>Mycobacteriales</taxon>
        <taxon>Mycobacteriaceae</taxon>
        <taxon>Mycobacterium</taxon>
        <taxon>Mycobacterium simiae complex</taxon>
    </lineage>
</organism>
<evidence type="ECO:0000256" key="1">
    <source>
        <dbReference type="SAM" id="MobiDB-lite"/>
    </source>
</evidence>
<dbReference type="OrthoDB" id="4326943at2"/>
<keyword evidence="5" id="KW-1185">Reference proteome</keyword>
<reference evidence="4 5" key="1">
    <citation type="submission" date="2016-01" db="EMBL/GenBank/DDBJ databases">
        <title>The new phylogeny of the genus Mycobacterium.</title>
        <authorList>
            <person name="Tarcisio F."/>
            <person name="Conor M."/>
            <person name="Antonella G."/>
            <person name="Elisabetta G."/>
            <person name="Giulia F.S."/>
            <person name="Sara T."/>
            <person name="Anna F."/>
            <person name="Clotilde B."/>
            <person name="Roberto B."/>
            <person name="Veronica D.S."/>
            <person name="Fabio R."/>
            <person name="Monica P."/>
            <person name="Olivier J."/>
            <person name="Enrico T."/>
            <person name="Nicola S."/>
        </authorList>
    </citation>
    <scope>NUCLEOTIDE SEQUENCE [LARGE SCALE GENOMIC DNA]</scope>
    <source>
        <strain evidence="4 5">DSM 44572</strain>
    </source>
</reference>
<evidence type="ECO:0000313" key="5">
    <source>
        <dbReference type="Proteomes" id="UP000193529"/>
    </source>
</evidence>
<feature type="transmembrane region" description="Helical" evidence="2">
    <location>
        <begin position="101"/>
        <end position="121"/>
    </location>
</feature>
<keyword evidence="2" id="KW-1133">Transmembrane helix</keyword>
<feature type="domain" description="AP2-like integrase N-terminal" evidence="3">
    <location>
        <begin position="20"/>
        <end position="59"/>
    </location>
</feature>
<evidence type="ECO:0000313" key="4">
    <source>
        <dbReference type="EMBL" id="ORW19193.1"/>
    </source>
</evidence>
<dbReference type="AlphaFoldDB" id="A0A1X1Z708"/>
<evidence type="ECO:0000259" key="3">
    <source>
        <dbReference type="Pfam" id="PF14657"/>
    </source>
</evidence>
<dbReference type="InterPro" id="IPR028259">
    <property type="entry name" value="AP2-like_int_N"/>
</dbReference>
<comment type="caution">
    <text evidence="4">The sequence shown here is derived from an EMBL/GenBank/DDBJ whole genome shotgun (WGS) entry which is preliminary data.</text>
</comment>
<dbReference type="Proteomes" id="UP000193529">
    <property type="component" value="Unassembled WGS sequence"/>
</dbReference>
<dbReference type="EMBL" id="LQPJ01000134">
    <property type="protein sequence ID" value="ORW19193.1"/>
    <property type="molecule type" value="Genomic_DNA"/>
</dbReference>
<protein>
    <recommendedName>
        <fullName evidence="3">AP2-like integrase N-terminal domain-containing protein</fullName>
    </recommendedName>
</protein>
<accession>A0A1X1Z708</accession>
<keyword evidence="2" id="KW-0812">Transmembrane</keyword>
<feature type="region of interest" description="Disordered" evidence="1">
    <location>
        <begin position="48"/>
        <end position="93"/>
    </location>
</feature>